<gene>
    <name evidence="11" type="primary">gspH</name>
    <name evidence="11" type="ORF">B5D82_10485</name>
</gene>
<dbReference type="Proteomes" id="UP000202259">
    <property type="component" value="Chromosome"/>
</dbReference>
<reference evidence="11 12" key="1">
    <citation type="submission" date="2017-08" db="EMBL/GenBank/DDBJ databases">
        <title>Complete genome of Colwellia sp. NB097-1, a psychrophile bacterium ioslated from Bering Sea.</title>
        <authorList>
            <person name="Chen X."/>
        </authorList>
    </citation>
    <scope>NUCLEOTIDE SEQUENCE [LARGE SCALE GENOMIC DNA]</scope>
    <source>
        <strain evidence="11 12">NB097-1</strain>
    </source>
</reference>
<dbReference type="InterPro" id="IPR049875">
    <property type="entry name" value="TypeII_GspH"/>
</dbReference>
<keyword evidence="12" id="KW-1185">Reference proteome</keyword>
<evidence type="ECO:0000256" key="1">
    <source>
        <dbReference type="ARBA" id="ARBA00004377"/>
    </source>
</evidence>
<dbReference type="GO" id="GO:0015628">
    <property type="term" value="P:protein secretion by the type II secretion system"/>
    <property type="evidence" value="ECO:0007669"/>
    <property type="project" value="InterPro"/>
</dbReference>
<keyword evidence="7 10" id="KW-1133">Transmembrane helix</keyword>
<evidence type="ECO:0000256" key="2">
    <source>
        <dbReference type="ARBA" id="ARBA00021549"/>
    </source>
</evidence>
<dbReference type="InterPro" id="IPR045584">
    <property type="entry name" value="Pilin-like"/>
</dbReference>
<comment type="subcellular location">
    <subcellularLocation>
        <location evidence="1">Cell inner membrane</location>
        <topology evidence="1">Single-pass membrane protein</topology>
    </subcellularLocation>
</comment>
<dbReference type="NCBIfam" id="TIGR01708">
    <property type="entry name" value="typeII_sec_gspH"/>
    <property type="match status" value="1"/>
</dbReference>
<dbReference type="AlphaFoldDB" id="A0A222G8E2"/>
<dbReference type="GO" id="GO:0005886">
    <property type="term" value="C:plasma membrane"/>
    <property type="evidence" value="ECO:0007669"/>
    <property type="project" value="UniProtKB-SubCell"/>
</dbReference>
<evidence type="ECO:0000256" key="7">
    <source>
        <dbReference type="ARBA" id="ARBA00022989"/>
    </source>
</evidence>
<sequence length="209" mass="23293">MKLNHDYLSKQKHRIQQGFTLIEVMLVIVLIGVMVSAVQFTFSGNKPEQLLEQNSARFAGIFDVAAEYGLLNNVELGLFIEDNSYQFLGYDGVSWSPIADNPLFEVYTLPEGIEITLQLDDLPIEEPQLFDSSVLINEDEEESFTGDSEKKKTIPQVYMLSGGDITPFSLTFSLADFAFDGDENISFKVSGIYTTPLTIEGPLVNADSR</sequence>
<accession>A0A222G8E2</accession>
<keyword evidence="4" id="KW-0488">Methylation</keyword>
<dbReference type="EMBL" id="CP020465">
    <property type="protein sequence ID" value="ASP48149.1"/>
    <property type="molecule type" value="Genomic_DNA"/>
</dbReference>
<evidence type="ECO:0000313" key="12">
    <source>
        <dbReference type="Proteomes" id="UP000202259"/>
    </source>
</evidence>
<dbReference type="KEGG" id="cber:B5D82_10485"/>
<name>A0A222G8E2_9GAMM</name>
<dbReference type="PRINTS" id="PR00885">
    <property type="entry name" value="BCTERIALGSPH"/>
</dbReference>
<dbReference type="GO" id="GO:0015627">
    <property type="term" value="C:type II protein secretion system complex"/>
    <property type="evidence" value="ECO:0007669"/>
    <property type="project" value="InterPro"/>
</dbReference>
<dbReference type="Gene3D" id="3.55.40.10">
    <property type="entry name" value="minor pseudopilin epsh domain"/>
    <property type="match status" value="1"/>
</dbReference>
<dbReference type="SUPFAM" id="SSF54523">
    <property type="entry name" value="Pili subunits"/>
    <property type="match status" value="1"/>
</dbReference>
<evidence type="ECO:0000256" key="10">
    <source>
        <dbReference type="SAM" id="Phobius"/>
    </source>
</evidence>
<evidence type="ECO:0000256" key="4">
    <source>
        <dbReference type="ARBA" id="ARBA00022481"/>
    </source>
</evidence>
<dbReference type="NCBIfam" id="TIGR02532">
    <property type="entry name" value="IV_pilin_GFxxxE"/>
    <property type="match status" value="1"/>
</dbReference>
<keyword evidence="5" id="KW-0997">Cell inner membrane</keyword>
<keyword evidence="8 10" id="KW-0472">Membrane</keyword>
<dbReference type="Pfam" id="PF07963">
    <property type="entry name" value="N_methyl"/>
    <property type="match status" value="1"/>
</dbReference>
<dbReference type="OrthoDB" id="5730913at2"/>
<evidence type="ECO:0000313" key="11">
    <source>
        <dbReference type="EMBL" id="ASP48149.1"/>
    </source>
</evidence>
<evidence type="ECO:0000256" key="6">
    <source>
        <dbReference type="ARBA" id="ARBA00022692"/>
    </source>
</evidence>
<dbReference type="InterPro" id="IPR002416">
    <property type="entry name" value="T2SS_protein-GspH"/>
</dbReference>
<evidence type="ECO:0000256" key="8">
    <source>
        <dbReference type="ARBA" id="ARBA00023136"/>
    </source>
</evidence>
<organism evidence="11 12">
    <name type="scientific">Cognaticolwellia beringensis</name>
    <dbReference type="NCBI Taxonomy" id="1967665"/>
    <lineage>
        <taxon>Bacteria</taxon>
        <taxon>Pseudomonadati</taxon>
        <taxon>Pseudomonadota</taxon>
        <taxon>Gammaproteobacteria</taxon>
        <taxon>Alteromonadales</taxon>
        <taxon>Colwelliaceae</taxon>
        <taxon>Cognaticolwellia</taxon>
    </lineage>
</organism>
<dbReference type="PROSITE" id="PS00409">
    <property type="entry name" value="PROKAR_NTER_METHYL"/>
    <property type="match status" value="1"/>
</dbReference>
<evidence type="ECO:0000256" key="9">
    <source>
        <dbReference type="ARBA" id="ARBA00030775"/>
    </source>
</evidence>
<dbReference type="InterPro" id="IPR012902">
    <property type="entry name" value="N_methyl_site"/>
</dbReference>
<feature type="transmembrane region" description="Helical" evidence="10">
    <location>
        <begin position="21"/>
        <end position="42"/>
    </location>
</feature>
<keyword evidence="3" id="KW-1003">Cell membrane</keyword>
<evidence type="ECO:0000256" key="5">
    <source>
        <dbReference type="ARBA" id="ARBA00022519"/>
    </source>
</evidence>
<evidence type="ECO:0000256" key="3">
    <source>
        <dbReference type="ARBA" id="ARBA00022475"/>
    </source>
</evidence>
<keyword evidence="6 10" id="KW-0812">Transmembrane</keyword>
<dbReference type="RefSeq" id="WP_081151371.1">
    <property type="nucleotide sequence ID" value="NZ_CP020465.1"/>
</dbReference>
<proteinExistence type="predicted"/>
<protein>
    <recommendedName>
        <fullName evidence="2">Type II secretion system protein H</fullName>
    </recommendedName>
    <alternativeName>
        <fullName evidence="9">General secretion pathway protein H</fullName>
    </alternativeName>
</protein>